<protein>
    <submittedName>
        <fullName evidence="2">Uncharacterized protein</fullName>
    </submittedName>
</protein>
<organism evidence="2">
    <name type="scientific">Fonticula alba</name>
    <name type="common">Slime mold</name>
    <dbReference type="NCBI Taxonomy" id="691883"/>
    <lineage>
        <taxon>Eukaryota</taxon>
        <taxon>Rotosphaerida</taxon>
        <taxon>Fonticulaceae</taxon>
        <taxon>Fonticula</taxon>
    </lineage>
</organism>
<dbReference type="Proteomes" id="UP000030693">
    <property type="component" value="Unassembled WGS sequence"/>
</dbReference>
<keyword evidence="1" id="KW-0812">Transmembrane</keyword>
<accession>A0A058ZAS5</accession>
<reference evidence="2" key="1">
    <citation type="submission" date="2013-04" db="EMBL/GenBank/DDBJ databases">
        <title>The Genome Sequence of Fonticula alba ATCC 38817.</title>
        <authorList>
            <consortium name="The Broad Institute Genomics Platform"/>
            <person name="Russ C."/>
            <person name="Cuomo C."/>
            <person name="Burger G."/>
            <person name="Gray M.W."/>
            <person name="Holland P.W.H."/>
            <person name="King N."/>
            <person name="Lang F.B.F."/>
            <person name="Roger A.J."/>
            <person name="Ruiz-Trillo I."/>
            <person name="Brown M."/>
            <person name="Walker B."/>
            <person name="Young S."/>
            <person name="Zeng Q."/>
            <person name="Gargeya S."/>
            <person name="Fitzgerald M."/>
            <person name="Haas B."/>
            <person name="Abouelleil A."/>
            <person name="Allen A.W."/>
            <person name="Alvarado L."/>
            <person name="Arachchi H.M."/>
            <person name="Berlin A.M."/>
            <person name="Chapman S.B."/>
            <person name="Gainer-Dewar J."/>
            <person name="Goldberg J."/>
            <person name="Griggs A."/>
            <person name="Gujja S."/>
            <person name="Hansen M."/>
            <person name="Howarth C."/>
            <person name="Imamovic A."/>
            <person name="Ireland A."/>
            <person name="Larimer J."/>
            <person name="McCowan C."/>
            <person name="Murphy C."/>
            <person name="Pearson M."/>
            <person name="Poon T.W."/>
            <person name="Priest M."/>
            <person name="Roberts A."/>
            <person name="Saif S."/>
            <person name="Shea T."/>
            <person name="Sisk P."/>
            <person name="Sykes S."/>
            <person name="Wortman J."/>
            <person name="Nusbaum C."/>
            <person name="Birren B."/>
        </authorList>
    </citation>
    <scope>NUCLEOTIDE SEQUENCE [LARGE SCALE GENOMIC DNA]</scope>
    <source>
        <strain evidence="2">ATCC 38817</strain>
    </source>
</reference>
<dbReference type="GeneID" id="20526694"/>
<dbReference type="RefSeq" id="XP_009494146.1">
    <property type="nucleotide sequence ID" value="XM_009495871.1"/>
</dbReference>
<feature type="transmembrane region" description="Helical" evidence="1">
    <location>
        <begin position="193"/>
        <end position="212"/>
    </location>
</feature>
<evidence type="ECO:0000313" key="3">
    <source>
        <dbReference type="Proteomes" id="UP000030693"/>
    </source>
</evidence>
<evidence type="ECO:0000313" key="2">
    <source>
        <dbReference type="EMBL" id="KCV71023.1"/>
    </source>
</evidence>
<proteinExistence type="predicted"/>
<gene>
    <name evidence="2" type="ORF">H696_01969</name>
</gene>
<evidence type="ECO:0000256" key="1">
    <source>
        <dbReference type="SAM" id="Phobius"/>
    </source>
</evidence>
<name>A0A058ZAS5_FONAL</name>
<dbReference type="AlphaFoldDB" id="A0A058ZAS5"/>
<keyword evidence="1" id="KW-1133">Transmembrane helix</keyword>
<keyword evidence="1" id="KW-0472">Membrane</keyword>
<keyword evidence="3" id="KW-1185">Reference proteome</keyword>
<sequence>MVDMENEHPQCSAAATDGADAASNVAAVPIHDEWIEPAPDAGRGRPHVPPLLNDSLVKTIRGLVRGAFAQQVVVVEDADSPAAAAPAEPPVHILPMPEGDSTPTPADLDPPRRPAFPGRKKHHAWKRAASFAALEQADTHHRLGGQRHFVRRSADDTFIEDFPAESGTLLPDDVRDQFRESLGMLENALADPVLTSIIASVMITLIILSFIVGRASGVSAAATSRRDAKLAAAAGGRAGASAPPTMKCCRNPMCLPLKLCWRAVCGPKKKPTLGPRSRYGTRSGAGASAAAGSVCDCPMKLETGTHAKSCAVHNMSSTLCPDTEAYMYDSELDSDYSDDDY</sequence>
<dbReference type="EMBL" id="KB932203">
    <property type="protein sequence ID" value="KCV71023.1"/>
    <property type="molecule type" value="Genomic_DNA"/>
</dbReference>